<dbReference type="SMART" id="SM00422">
    <property type="entry name" value="HTH_MERR"/>
    <property type="match status" value="1"/>
</dbReference>
<comment type="caution">
    <text evidence="4">The sequence shown here is derived from an EMBL/GenBank/DDBJ whole genome shotgun (WGS) entry which is preliminary data.</text>
</comment>
<dbReference type="PANTHER" id="PTHR30204">
    <property type="entry name" value="REDOX-CYCLING DRUG-SENSING TRANSCRIPTIONAL ACTIVATOR SOXR"/>
    <property type="match status" value="1"/>
</dbReference>
<evidence type="ECO:0000259" key="3">
    <source>
        <dbReference type="PROSITE" id="PS50937"/>
    </source>
</evidence>
<dbReference type="GO" id="GO:0003700">
    <property type="term" value="F:DNA-binding transcription factor activity"/>
    <property type="evidence" value="ECO:0007669"/>
    <property type="project" value="InterPro"/>
</dbReference>
<proteinExistence type="predicted"/>
<dbReference type="Pfam" id="PF13411">
    <property type="entry name" value="MerR_1"/>
    <property type="match status" value="1"/>
</dbReference>
<keyword evidence="1" id="KW-0238">DNA-binding</keyword>
<feature type="domain" description="HTH merR-type" evidence="3">
    <location>
        <begin position="7"/>
        <end position="76"/>
    </location>
</feature>
<dbReference type="PANTHER" id="PTHR30204:SF90">
    <property type="entry name" value="HTH-TYPE TRANSCRIPTIONAL ACTIVATOR MTA"/>
    <property type="match status" value="1"/>
</dbReference>
<feature type="transmembrane region" description="Helical" evidence="2">
    <location>
        <begin position="51"/>
        <end position="67"/>
    </location>
</feature>
<name>A0A920CRC8_9BACL</name>
<dbReference type="SUPFAM" id="SSF46955">
    <property type="entry name" value="Putative DNA-binding domain"/>
    <property type="match status" value="1"/>
</dbReference>
<keyword evidence="5" id="KW-1185">Reference proteome</keyword>
<evidence type="ECO:0000256" key="2">
    <source>
        <dbReference type="SAM" id="Phobius"/>
    </source>
</evidence>
<dbReference type="Gene3D" id="1.10.1660.10">
    <property type="match status" value="1"/>
</dbReference>
<reference evidence="4 5" key="1">
    <citation type="submission" date="2021-03" db="EMBL/GenBank/DDBJ databases">
        <title>Antimicrobial resistance genes in bacteria isolated from Japanese honey, and their potential for conferring macrolide and lincosamide resistance in the American foulbrood pathogen Paenibacillus larvae.</title>
        <authorList>
            <person name="Okamoto M."/>
            <person name="Kumagai M."/>
            <person name="Kanamori H."/>
            <person name="Takamatsu D."/>
        </authorList>
    </citation>
    <scope>NUCLEOTIDE SEQUENCE [LARGE SCALE GENOMIC DNA]</scope>
    <source>
        <strain evidence="4 5">J34TS1</strain>
    </source>
</reference>
<dbReference type="EMBL" id="BORT01000006">
    <property type="protein sequence ID" value="GIO46989.1"/>
    <property type="molecule type" value="Genomic_DNA"/>
</dbReference>
<evidence type="ECO:0000313" key="4">
    <source>
        <dbReference type="EMBL" id="GIO46989.1"/>
    </source>
</evidence>
<dbReference type="RefSeq" id="WP_212977929.1">
    <property type="nucleotide sequence ID" value="NZ_AP025343.1"/>
</dbReference>
<organism evidence="4 5">
    <name type="scientific">Paenibacillus azoreducens</name>
    <dbReference type="NCBI Taxonomy" id="116718"/>
    <lineage>
        <taxon>Bacteria</taxon>
        <taxon>Bacillati</taxon>
        <taxon>Bacillota</taxon>
        <taxon>Bacilli</taxon>
        <taxon>Bacillales</taxon>
        <taxon>Paenibacillaceae</taxon>
        <taxon>Paenibacillus</taxon>
    </lineage>
</organism>
<keyword evidence="2" id="KW-0472">Membrane</keyword>
<dbReference type="PROSITE" id="PS50937">
    <property type="entry name" value="HTH_MERR_2"/>
    <property type="match status" value="1"/>
</dbReference>
<dbReference type="AlphaFoldDB" id="A0A920CRC8"/>
<keyword evidence="2" id="KW-0812">Transmembrane</keyword>
<dbReference type="Proteomes" id="UP000682811">
    <property type="component" value="Unassembled WGS sequence"/>
</dbReference>
<sequence>MVEENQLFTTRQLSEWTGVSVRKIRWFDKTQLLKPYERNSSNYRLYRKQELITLLIIIFLQFFGFSFKEIRTILKSPSFDAAEVLAVQARVIDRGIDQLIDVSGILNCISSSINKSQPVDIAEIAKPFAIITEYDPKSWFKLFV</sequence>
<accession>A0A920CRC8</accession>
<evidence type="ECO:0000313" key="5">
    <source>
        <dbReference type="Proteomes" id="UP000682811"/>
    </source>
</evidence>
<dbReference type="InterPro" id="IPR000551">
    <property type="entry name" value="MerR-type_HTH_dom"/>
</dbReference>
<protein>
    <recommendedName>
        <fullName evidence="3">HTH merR-type domain-containing protein</fullName>
    </recommendedName>
</protein>
<keyword evidence="2" id="KW-1133">Transmembrane helix</keyword>
<evidence type="ECO:0000256" key="1">
    <source>
        <dbReference type="ARBA" id="ARBA00023125"/>
    </source>
</evidence>
<dbReference type="InterPro" id="IPR009061">
    <property type="entry name" value="DNA-bd_dom_put_sf"/>
</dbReference>
<dbReference type="InterPro" id="IPR047057">
    <property type="entry name" value="MerR_fam"/>
</dbReference>
<gene>
    <name evidence="4" type="ORF">J34TS1_17540</name>
</gene>
<dbReference type="GO" id="GO:0003677">
    <property type="term" value="F:DNA binding"/>
    <property type="evidence" value="ECO:0007669"/>
    <property type="project" value="UniProtKB-KW"/>
</dbReference>